<keyword evidence="1" id="KW-0812">Transmembrane</keyword>
<proteinExistence type="predicted"/>
<accession>A0A1C4VG59</accession>
<feature type="transmembrane region" description="Helical" evidence="1">
    <location>
        <begin position="271"/>
        <end position="293"/>
    </location>
</feature>
<name>A0A1C4VG59_9ACTN</name>
<feature type="transmembrane region" description="Helical" evidence="1">
    <location>
        <begin position="356"/>
        <end position="375"/>
    </location>
</feature>
<feature type="transmembrane region" description="Helical" evidence="1">
    <location>
        <begin position="135"/>
        <end position="155"/>
    </location>
</feature>
<dbReference type="AlphaFoldDB" id="A0A1C4VG59"/>
<dbReference type="Pfam" id="PF06772">
    <property type="entry name" value="LtrA"/>
    <property type="match status" value="1"/>
</dbReference>
<evidence type="ECO:0000313" key="2">
    <source>
        <dbReference type="EMBL" id="SCE82983.1"/>
    </source>
</evidence>
<sequence length="391" mass="41126">MPVAETHRATTFEIFFDLVLVFALTRIISFMAEAPTPLGLFQGLLLLLWFWYAWSCYTWLGNLVRADVGVVRAGTTVAMAAIFVAALVIPDAWQHTGGSLDAALALAVAYATVRALHLALFFRAAAGDPRIRRQAAHFAASTTLAWVPLVLGAVYGGTAQVVLWTVAFLVDYGGGRIVTAASLGEVRSAAHFAERHNLVLIIALGESLLSVGAGTGPAVTRAPVLAAALLGFAATVCLWWLYFQRTAPAVGRALAAAPRHTRHRQQLASDAYTLAHLPLIAGISYFALGIHLVLAQLTSDDRPAALGWIPASVLYGGAALYLVGRLLFGWPAAGVPPAPPVVVGLVLVLAPVARALPALVAFGLLTAVLVALAGYERRTSRDPSPVGPEPG</sequence>
<evidence type="ECO:0000313" key="3">
    <source>
        <dbReference type="Proteomes" id="UP000199629"/>
    </source>
</evidence>
<feature type="transmembrane region" description="Helical" evidence="1">
    <location>
        <begin position="198"/>
        <end position="218"/>
    </location>
</feature>
<evidence type="ECO:0000256" key="1">
    <source>
        <dbReference type="SAM" id="Phobius"/>
    </source>
</evidence>
<reference evidence="3" key="1">
    <citation type="submission" date="2016-06" db="EMBL/GenBank/DDBJ databases">
        <authorList>
            <person name="Varghese N."/>
            <person name="Submissions Spin"/>
        </authorList>
    </citation>
    <scope>NUCLEOTIDE SEQUENCE [LARGE SCALE GENOMIC DNA]</scope>
    <source>
        <strain evidence="3">DSM 45246</strain>
    </source>
</reference>
<dbReference type="InterPro" id="IPR010640">
    <property type="entry name" value="Low_temperature_requirement_A"/>
</dbReference>
<feature type="transmembrane region" description="Helical" evidence="1">
    <location>
        <begin position="305"/>
        <end position="323"/>
    </location>
</feature>
<gene>
    <name evidence="2" type="ORF">GA0070214_102343</name>
</gene>
<feature type="transmembrane region" description="Helical" evidence="1">
    <location>
        <begin position="161"/>
        <end position="186"/>
    </location>
</feature>
<feature type="transmembrane region" description="Helical" evidence="1">
    <location>
        <begin position="224"/>
        <end position="243"/>
    </location>
</feature>
<dbReference type="EMBL" id="FMCS01000002">
    <property type="protein sequence ID" value="SCE82983.1"/>
    <property type="molecule type" value="Genomic_DNA"/>
</dbReference>
<organism evidence="2 3">
    <name type="scientific">Micromonospora chaiyaphumensis</name>
    <dbReference type="NCBI Taxonomy" id="307119"/>
    <lineage>
        <taxon>Bacteria</taxon>
        <taxon>Bacillati</taxon>
        <taxon>Actinomycetota</taxon>
        <taxon>Actinomycetes</taxon>
        <taxon>Micromonosporales</taxon>
        <taxon>Micromonosporaceae</taxon>
        <taxon>Micromonospora</taxon>
    </lineage>
</organism>
<dbReference type="PANTHER" id="PTHR36840:SF1">
    <property type="entry name" value="BLL5714 PROTEIN"/>
    <property type="match status" value="1"/>
</dbReference>
<keyword evidence="3" id="KW-1185">Reference proteome</keyword>
<dbReference type="Proteomes" id="UP000199629">
    <property type="component" value="Unassembled WGS sequence"/>
</dbReference>
<keyword evidence="1" id="KW-1133">Transmembrane helix</keyword>
<feature type="transmembrane region" description="Helical" evidence="1">
    <location>
        <begin position="38"/>
        <end position="57"/>
    </location>
</feature>
<feature type="transmembrane region" description="Helical" evidence="1">
    <location>
        <begin position="12"/>
        <end position="32"/>
    </location>
</feature>
<protein>
    <submittedName>
        <fullName evidence="2">Low temperature requirement protein LtrA</fullName>
    </submittedName>
</protein>
<feature type="transmembrane region" description="Helical" evidence="1">
    <location>
        <begin position="330"/>
        <end position="350"/>
    </location>
</feature>
<dbReference type="RefSeq" id="WP_167364208.1">
    <property type="nucleotide sequence ID" value="NZ_FMCS01000002.1"/>
</dbReference>
<keyword evidence="1" id="KW-0472">Membrane</keyword>
<feature type="transmembrane region" description="Helical" evidence="1">
    <location>
        <begin position="69"/>
        <end position="90"/>
    </location>
</feature>
<dbReference type="PANTHER" id="PTHR36840">
    <property type="entry name" value="BLL5714 PROTEIN"/>
    <property type="match status" value="1"/>
</dbReference>
<feature type="transmembrane region" description="Helical" evidence="1">
    <location>
        <begin position="102"/>
        <end position="123"/>
    </location>
</feature>